<evidence type="ECO:0000313" key="5">
    <source>
        <dbReference type="EMBL" id="KAK4592934.1"/>
    </source>
</evidence>
<dbReference type="InterPro" id="IPR027417">
    <property type="entry name" value="P-loop_NTPase"/>
</dbReference>
<evidence type="ECO:0000256" key="3">
    <source>
        <dbReference type="ARBA" id="ARBA00022821"/>
    </source>
</evidence>
<dbReference type="PROSITE" id="PS50104">
    <property type="entry name" value="TIR"/>
    <property type="match status" value="1"/>
</dbReference>
<dbReference type="PANTHER" id="PTHR11017:SF570">
    <property type="entry name" value="DISEASE RESISTANCE PROTEIN (TIR-NBS CLASS)-RELATED"/>
    <property type="match status" value="1"/>
</dbReference>
<proteinExistence type="predicted"/>
<dbReference type="PRINTS" id="PR00364">
    <property type="entry name" value="DISEASERSIST"/>
</dbReference>
<feature type="domain" description="TIR" evidence="4">
    <location>
        <begin position="1"/>
        <end position="118"/>
    </location>
</feature>
<accession>A0AAN7FMM0</accession>
<sequence>MELLKTIRSSMIWIVVFSKDYASSPWCLNELVEIFKCRSEDRKVIPIFYKVSPSEIREQDGEFGIALANHEEKFKDKVQTWRETLAKVANLSGFTYKDGDESEAELIERVIKEISSTKLNLVPLFVAKHPVGIDSRAEAIELRLDIESNDVCMVGIYGLGGIGKTTISKAIYNRIAKHFEGSCFLENVREMSKINGGTIQLQETLLSKILHGKDLKVYNVSEGTNLIKQRLHDKKVLLILDDVSDSTEVDNLLGEYNWFAPGSRVIITTRNKQVLTSLGIDHRRIHMVEELRQCEARELFIKQAFQTSKYEEDYSELANKIILYANGLPLALQIIGSDLCGKNIQEWKNALEKYENIPHQNIQEKLKISYDGLEKTEKDIFLDIACFFKGCNKDDVVNILDSCDLYPDYGIGKLIDKCLITLEDSHLSMHDLLQRMGREIVQQESEELEQRSRIWRYKDAHKLLTGNMGSNKIRGIMLRSPKPTKIALEANVFKRMKNLKFLIGNVHIGEELKYLPDELRFLKWHEFPLSLYSKCCLPRQLVVLEMSKSNIILENAFKLV</sequence>
<dbReference type="Gene3D" id="1.10.8.430">
    <property type="entry name" value="Helical domain of apoptotic protease-activating factors"/>
    <property type="match status" value="1"/>
</dbReference>
<dbReference type="Gene3D" id="3.40.50.10140">
    <property type="entry name" value="Toll/interleukin-1 receptor homology (TIR) domain"/>
    <property type="match status" value="1"/>
</dbReference>
<dbReference type="InterPro" id="IPR000157">
    <property type="entry name" value="TIR_dom"/>
</dbReference>
<dbReference type="EMBL" id="JAXUIC010000004">
    <property type="protein sequence ID" value="KAK4592934.1"/>
    <property type="molecule type" value="Genomic_DNA"/>
</dbReference>
<dbReference type="GO" id="GO:0043531">
    <property type="term" value="F:ADP binding"/>
    <property type="evidence" value="ECO:0007669"/>
    <property type="project" value="InterPro"/>
</dbReference>
<dbReference type="Gene3D" id="3.40.50.300">
    <property type="entry name" value="P-loop containing nucleotide triphosphate hydrolases"/>
    <property type="match status" value="1"/>
</dbReference>
<dbReference type="Pfam" id="PF23282">
    <property type="entry name" value="WHD_ROQ1"/>
    <property type="match status" value="1"/>
</dbReference>
<dbReference type="InterPro" id="IPR058192">
    <property type="entry name" value="WHD_ROQ1-like"/>
</dbReference>
<name>A0AAN7FMM0_QUERU</name>
<dbReference type="InterPro" id="IPR044974">
    <property type="entry name" value="Disease_R_plants"/>
</dbReference>
<dbReference type="AlphaFoldDB" id="A0AAN7FMM0"/>
<dbReference type="Pfam" id="PF01582">
    <property type="entry name" value="TIR"/>
    <property type="match status" value="1"/>
</dbReference>
<dbReference type="SMART" id="SM00255">
    <property type="entry name" value="TIR"/>
    <property type="match status" value="1"/>
</dbReference>
<comment type="caution">
    <text evidence="5">The sequence shown here is derived from an EMBL/GenBank/DDBJ whole genome shotgun (WGS) entry which is preliminary data.</text>
</comment>
<evidence type="ECO:0000259" key="4">
    <source>
        <dbReference type="PROSITE" id="PS50104"/>
    </source>
</evidence>
<keyword evidence="1" id="KW-0433">Leucine-rich repeat</keyword>
<dbReference type="InterPro" id="IPR042197">
    <property type="entry name" value="Apaf_helical"/>
</dbReference>
<dbReference type="PANTHER" id="PTHR11017">
    <property type="entry name" value="LEUCINE-RICH REPEAT-CONTAINING PROTEIN"/>
    <property type="match status" value="1"/>
</dbReference>
<dbReference type="SUPFAM" id="SSF52200">
    <property type="entry name" value="Toll/Interleukin receptor TIR domain"/>
    <property type="match status" value="1"/>
</dbReference>
<dbReference type="GO" id="GO:0006952">
    <property type="term" value="P:defense response"/>
    <property type="evidence" value="ECO:0007669"/>
    <property type="project" value="UniProtKB-KW"/>
</dbReference>
<evidence type="ECO:0000256" key="1">
    <source>
        <dbReference type="ARBA" id="ARBA00022614"/>
    </source>
</evidence>
<evidence type="ECO:0000256" key="2">
    <source>
        <dbReference type="ARBA" id="ARBA00022737"/>
    </source>
</evidence>
<dbReference type="InterPro" id="IPR002182">
    <property type="entry name" value="NB-ARC"/>
</dbReference>
<dbReference type="Pfam" id="PF00931">
    <property type="entry name" value="NB-ARC"/>
    <property type="match status" value="1"/>
</dbReference>
<dbReference type="Proteomes" id="UP001324115">
    <property type="component" value="Unassembled WGS sequence"/>
</dbReference>
<keyword evidence="2" id="KW-0677">Repeat</keyword>
<evidence type="ECO:0000313" key="6">
    <source>
        <dbReference type="Proteomes" id="UP001324115"/>
    </source>
</evidence>
<keyword evidence="6" id="KW-1185">Reference proteome</keyword>
<dbReference type="InterPro" id="IPR035897">
    <property type="entry name" value="Toll_tir_struct_dom_sf"/>
</dbReference>
<dbReference type="InterPro" id="IPR036390">
    <property type="entry name" value="WH_DNA-bd_sf"/>
</dbReference>
<organism evidence="5 6">
    <name type="scientific">Quercus rubra</name>
    <name type="common">Northern red oak</name>
    <name type="synonym">Quercus borealis</name>
    <dbReference type="NCBI Taxonomy" id="3512"/>
    <lineage>
        <taxon>Eukaryota</taxon>
        <taxon>Viridiplantae</taxon>
        <taxon>Streptophyta</taxon>
        <taxon>Embryophyta</taxon>
        <taxon>Tracheophyta</taxon>
        <taxon>Spermatophyta</taxon>
        <taxon>Magnoliopsida</taxon>
        <taxon>eudicotyledons</taxon>
        <taxon>Gunneridae</taxon>
        <taxon>Pentapetalae</taxon>
        <taxon>rosids</taxon>
        <taxon>fabids</taxon>
        <taxon>Fagales</taxon>
        <taxon>Fagaceae</taxon>
        <taxon>Quercus</taxon>
    </lineage>
</organism>
<dbReference type="GO" id="GO:0007165">
    <property type="term" value="P:signal transduction"/>
    <property type="evidence" value="ECO:0007669"/>
    <property type="project" value="InterPro"/>
</dbReference>
<gene>
    <name evidence="5" type="ORF">RGQ29_017177</name>
</gene>
<protein>
    <recommendedName>
        <fullName evidence="4">TIR domain-containing protein</fullName>
    </recommendedName>
</protein>
<dbReference type="SUPFAM" id="SSF46785">
    <property type="entry name" value="Winged helix' DNA-binding domain"/>
    <property type="match status" value="1"/>
</dbReference>
<reference evidence="5 6" key="1">
    <citation type="journal article" date="2023" name="G3 (Bethesda)">
        <title>A haplotype-resolved chromosome-scale genome for Quercus rubra L. provides insights into the genetics of adaptive traits for red oak species.</title>
        <authorList>
            <person name="Kapoor B."/>
            <person name="Jenkins J."/>
            <person name="Schmutz J."/>
            <person name="Zhebentyayeva T."/>
            <person name="Kuelheim C."/>
            <person name="Coggeshall M."/>
            <person name="Heim C."/>
            <person name="Lasky J.R."/>
            <person name="Leites L."/>
            <person name="Islam-Faridi N."/>
            <person name="Romero-Severson J."/>
            <person name="DeLeo V.L."/>
            <person name="Lucas S.M."/>
            <person name="Lazic D."/>
            <person name="Gailing O."/>
            <person name="Carlson J."/>
            <person name="Staton M."/>
        </authorList>
    </citation>
    <scope>NUCLEOTIDE SEQUENCE [LARGE SCALE GENOMIC DNA]</scope>
    <source>
        <strain evidence="5">Pseudo-F2</strain>
    </source>
</reference>
<dbReference type="SUPFAM" id="SSF52540">
    <property type="entry name" value="P-loop containing nucleoside triphosphate hydrolases"/>
    <property type="match status" value="1"/>
</dbReference>
<keyword evidence="3" id="KW-0611">Plant defense</keyword>